<evidence type="ECO:0000313" key="1">
    <source>
        <dbReference type="EMBL" id="DAD66773.1"/>
    </source>
</evidence>
<sequence>MNKKMDKEFIEKILQIRGYREANCALCEAPMCHPDGLNELK</sequence>
<protein>
    <submittedName>
        <fullName evidence="1">Uncharacterized protein</fullName>
    </submittedName>
</protein>
<reference evidence="1" key="1">
    <citation type="journal article" date="2021" name="Proc. Natl. Acad. Sci. U.S.A.">
        <title>A Catalog of Tens of Thousands of Viruses from Human Metagenomes Reveals Hidden Associations with Chronic Diseases.</title>
        <authorList>
            <person name="Tisza M.J."/>
            <person name="Buck C.B."/>
        </authorList>
    </citation>
    <scope>NUCLEOTIDE SEQUENCE</scope>
    <source>
        <strain evidence="1">CtPuP5</strain>
    </source>
</reference>
<proteinExistence type="predicted"/>
<dbReference type="EMBL" id="BK014662">
    <property type="protein sequence ID" value="DAD66773.1"/>
    <property type="molecule type" value="Genomic_DNA"/>
</dbReference>
<accession>A0A8S5LA37</accession>
<organism evidence="1">
    <name type="scientific">Myoviridae sp. ctPuP5</name>
    <dbReference type="NCBI Taxonomy" id="2823543"/>
    <lineage>
        <taxon>Viruses</taxon>
        <taxon>Duplodnaviria</taxon>
        <taxon>Heunggongvirae</taxon>
        <taxon>Uroviricota</taxon>
        <taxon>Caudoviricetes</taxon>
    </lineage>
</organism>
<name>A0A8S5LA37_9CAUD</name>